<dbReference type="RefSeq" id="WP_204594043.1">
    <property type="nucleotide sequence ID" value="NZ_JAFBDA010000003.1"/>
</dbReference>
<dbReference type="InterPro" id="IPR013321">
    <property type="entry name" value="Arc_rbn_hlx_hlx"/>
</dbReference>
<dbReference type="Proteomes" id="UP001299068">
    <property type="component" value="Unassembled WGS sequence"/>
</dbReference>
<gene>
    <name evidence="1" type="ORF">K5V21_15235</name>
</gene>
<keyword evidence="2" id="KW-1185">Reference proteome</keyword>
<evidence type="ECO:0000313" key="1">
    <source>
        <dbReference type="EMBL" id="MBY0756802.1"/>
    </source>
</evidence>
<dbReference type="Gene3D" id="1.10.1220.10">
    <property type="entry name" value="Met repressor-like"/>
    <property type="match status" value="1"/>
</dbReference>
<protein>
    <recommendedName>
        <fullName evidence="3">CopG family transcriptional regulator</fullName>
    </recommendedName>
</protein>
<evidence type="ECO:0008006" key="3">
    <source>
        <dbReference type="Google" id="ProtNLM"/>
    </source>
</evidence>
<evidence type="ECO:0000313" key="2">
    <source>
        <dbReference type="Proteomes" id="UP001299068"/>
    </source>
</evidence>
<comment type="caution">
    <text evidence="1">The sequence shown here is derived from an EMBL/GenBank/DDBJ whole genome shotgun (WGS) entry which is preliminary data.</text>
</comment>
<accession>A0ABS7L1V6</accession>
<reference evidence="1 2" key="1">
    <citation type="journal article" date="2021" name="Cell Host Microbe">
        <title>in vivo commensal control of Clostridioides difficile virulence.</title>
        <authorList>
            <person name="Girinathan B.P."/>
            <person name="Dibenedetto N."/>
            <person name="Worley J.N."/>
            <person name="Peltier J."/>
            <person name="Arrieta-Ortiz M.L."/>
            <person name="Rupa Christinal Immanuel S."/>
            <person name="Lavin R."/>
            <person name="Delaney M.L."/>
            <person name="Cummins C."/>
            <person name="Hoffmann M."/>
            <person name="Luo Y."/>
            <person name="Gonzalez-Escalona N."/>
            <person name="Allard M."/>
            <person name="Onderdonk A.B."/>
            <person name="Gerber G.K."/>
            <person name="Sonenshein A.L."/>
            <person name="Baliga N."/>
            <person name="Dupuy B."/>
            <person name="Bry L."/>
        </authorList>
    </citation>
    <scope>NUCLEOTIDE SEQUENCE [LARGE SCALE GENOMIC DNA]</scope>
    <source>
        <strain evidence="1 2">DSM 599</strain>
    </source>
</reference>
<sequence>MSCQKELEKMYLEKNNCKYNSDNLIVYIDREISKETEKLMKKGYQEMAFLNLQLALMTEHELVDVNDYETWLCGE</sequence>
<organism evidence="1 2">
    <name type="scientific">Clostridium sardiniense</name>
    <name type="common">Clostridium absonum</name>
    <dbReference type="NCBI Taxonomy" id="29369"/>
    <lineage>
        <taxon>Bacteria</taxon>
        <taxon>Bacillati</taxon>
        <taxon>Bacillota</taxon>
        <taxon>Clostridia</taxon>
        <taxon>Eubacteriales</taxon>
        <taxon>Clostridiaceae</taxon>
        <taxon>Clostridium</taxon>
    </lineage>
</organism>
<name>A0ABS7L1V6_CLOSR</name>
<proteinExistence type="predicted"/>
<dbReference type="EMBL" id="JAIKTU010000013">
    <property type="protein sequence ID" value="MBY0756802.1"/>
    <property type="molecule type" value="Genomic_DNA"/>
</dbReference>